<dbReference type="SMR" id="A0A3B6ED55"/>
<dbReference type="AlphaFoldDB" id="A0A3B6ED55"/>
<dbReference type="Gramene" id="TraesWEE_scaffold_069214_01G000100.1">
    <property type="protein sequence ID" value="TraesWEE_scaffold_069214_01G000100.1"/>
    <property type="gene ID" value="TraesWEE_scaffold_069214_01G000100"/>
</dbReference>
<evidence type="ECO:0000313" key="3">
    <source>
        <dbReference type="Proteomes" id="UP000019116"/>
    </source>
</evidence>
<reference evidence="2" key="2">
    <citation type="submission" date="2018-10" db="UniProtKB">
        <authorList>
            <consortium name="EnsemblPlants"/>
        </authorList>
    </citation>
    <scope>IDENTIFICATION</scope>
</reference>
<sequence>MAAATLPIASLRSPITNQSVLHLMGQVKEEEKEAEAPKEKVDMKKVPEHVREMQEALAKRQEVEEE</sequence>
<proteinExistence type="predicted"/>
<evidence type="ECO:0000313" key="2">
    <source>
        <dbReference type="EnsemblPlants" id="TraesCS3A02G115500.1"/>
    </source>
</evidence>
<dbReference type="Gramene" id="TraesJAG3A03G01353420.1">
    <property type="protein sequence ID" value="TraesJAG3A03G01353420.1"/>
    <property type="gene ID" value="TraesJAG3A03G01353420"/>
</dbReference>
<organism evidence="2">
    <name type="scientific">Triticum aestivum</name>
    <name type="common">Wheat</name>
    <dbReference type="NCBI Taxonomy" id="4565"/>
    <lineage>
        <taxon>Eukaryota</taxon>
        <taxon>Viridiplantae</taxon>
        <taxon>Streptophyta</taxon>
        <taxon>Embryophyta</taxon>
        <taxon>Tracheophyta</taxon>
        <taxon>Spermatophyta</taxon>
        <taxon>Magnoliopsida</taxon>
        <taxon>Liliopsida</taxon>
        <taxon>Poales</taxon>
        <taxon>Poaceae</taxon>
        <taxon>BOP clade</taxon>
        <taxon>Pooideae</taxon>
        <taxon>Triticodae</taxon>
        <taxon>Triticeae</taxon>
        <taxon>Triticinae</taxon>
        <taxon>Triticum</taxon>
    </lineage>
</organism>
<reference evidence="2" key="1">
    <citation type="submission" date="2018-08" db="EMBL/GenBank/DDBJ databases">
        <authorList>
            <person name="Rossello M."/>
        </authorList>
    </citation>
    <scope>NUCLEOTIDE SEQUENCE [LARGE SCALE GENOMIC DNA]</scope>
    <source>
        <strain evidence="2">cv. Chinese Spring</strain>
    </source>
</reference>
<dbReference type="Gramene" id="TraesCLE_scaffold_091602_01G000100.1">
    <property type="protein sequence ID" value="TraesCLE_scaffold_091602_01G000100.1"/>
    <property type="gene ID" value="TraesCLE_scaffold_091602_01G000100"/>
</dbReference>
<feature type="region of interest" description="Disordered" evidence="1">
    <location>
        <begin position="27"/>
        <end position="47"/>
    </location>
</feature>
<dbReference type="Gramene" id="TraesCS3A03G0251700.1">
    <property type="protein sequence ID" value="TraesCS3A03G0251700.1.CDS"/>
    <property type="gene ID" value="TraesCS3A03G0251700"/>
</dbReference>
<dbReference type="Proteomes" id="UP000019116">
    <property type="component" value="Chromosome 3A"/>
</dbReference>
<dbReference type="Gramene" id="TraesROB_scaffold_031963_01G000100.1">
    <property type="protein sequence ID" value="TraesROB_scaffold_031963_01G000100.1"/>
    <property type="gene ID" value="TraesROB_scaffold_031963_01G000100"/>
</dbReference>
<protein>
    <submittedName>
        <fullName evidence="2">Uncharacterized protein</fullName>
    </submittedName>
</protein>
<dbReference type="Gramene" id="TraesCS3A02G115500.1">
    <property type="protein sequence ID" value="TraesCS3A02G115500.1"/>
    <property type="gene ID" value="TraesCS3A02G115500"/>
</dbReference>
<dbReference type="EnsemblPlants" id="TraesCS3A02G115500.1">
    <property type="protein sequence ID" value="TraesCS3A02G115500.1"/>
    <property type="gene ID" value="TraesCS3A02G115500"/>
</dbReference>
<keyword evidence="3" id="KW-1185">Reference proteome</keyword>
<dbReference type="Gramene" id="TraesCAD_scaffold_092417_01G000100.1">
    <property type="protein sequence ID" value="TraesCAD_scaffold_092417_01G000100.1"/>
    <property type="gene ID" value="TraesCAD_scaffold_092417_01G000100"/>
</dbReference>
<dbReference type="Gramene" id="TraesLDM3A03G01346730.1">
    <property type="protein sequence ID" value="TraesLDM3A03G01346730.1"/>
    <property type="gene ID" value="TraesLDM3A03G01346730"/>
</dbReference>
<dbReference type="Gramene" id="TraesMAC3A03G01342250.1">
    <property type="protein sequence ID" value="TraesMAC3A03G01342250.1"/>
    <property type="gene ID" value="TraesMAC3A03G01342250"/>
</dbReference>
<evidence type="ECO:0000256" key="1">
    <source>
        <dbReference type="SAM" id="MobiDB-lite"/>
    </source>
</evidence>
<name>A0A3B6ED55_WHEAT</name>
<accession>A0A3B6ED55</accession>